<organism evidence="12 13">
    <name type="scientific">Herbihabitans rhizosphaerae</name>
    <dbReference type="NCBI Taxonomy" id="1872711"/>
    <lineage>
        <taxon>Bacteria</taxon>
        <taxon>Bacillati</taxon>
        <taxon>Actinomycetota</taxon>
        <taxon>Actinomycetes</taxon>
        <taxon>Pseudonocardiales</taxon>
        <taxon>Pseudonocardiaceae</taxon>
        <taxon>Herbihabitans</taxon>
    </lineage>
</organism>
<feature type="domain" description="DNA polymerase III beta sliding clamp N-terminal" evidence="9">
    <location>
        <begin position="1"/>
        <end position="117"/>
    </location>
</feature>
<feature type="domain" description="DNA polymerase III beta sliding clamp central" evidence="10">
    <location>
        <begin position="128"/>
        <end position="244"/>
    </location>
</feature>
<dbReference type="GO" id="GO:0009360">
    <property type="term" value="C:DNA polymerase III complex"/>
    <property type="evidence" value="ECO:0007669"/>
    <property type="project" value="InterPro"/>
</dbReference>
<keyword evidence="6" id="KW-0235">DNA replication</keyword>
<proteinExistence type="inferred from homology"/>
<dbReference type="InterPro" id="IPR046938">
    <property type="entry name" value="DNA_clamp_sf"/>
</dbReference>
<evidence type="ECO:0000256" key="5">
    <source>
        <dbReference type="ARBA" id="ARBA00022695"/>
    </source>
</evidence>
<keyword evidence="3" id="KW-0963">Cytoplasm</keyword>
<evidence type="ECO:0000256" key="6">
    <source>
        <dbReference type="ARBA" id="ARBA00022705"/>
    </source>
</evidence>
<dbReference type="EMBL" id="SGWQ01000003">
    <property type="protein sequence ID" value="RZS41291.1"/>
    <property type="molecule type" value="Genomic_DNA"/>
</dbReference>
<dbReference type="CDD" id="cd00140">
    <property type="entry name" value="beta_clamp"/>
    <property type="match status" value="1"/>
</dbReference>
<dbReference type="SUPFAM" id="SSF55979">
    <property type="entry name" value="DNA clamp"/>
    <property type="match status" value="3"/>
</dbReference>
<dbReference type="InterPro" id="IPR022637">
    <property type="entry name" value="DNA_polIII_beta_cen"/>
</dbReference>
<dbReference type="InterPro" id="IPR001001">
    <property type="entry name" value="DNA_polIII_beta"/>
</dbReference>
<feature type="domain" description="DNA polymerase III beta sliding clamp C-terminal" evidence="11">
    <location>
        <begin position="254"/>
        <end position="368"/>
    </location>
</feature>
<dbReference type="InterPro" id="IPR022635">
    <property type="entry name" value="DNA_polIII_beta_C"/>
</dbReference>
<comment type="subcellular location">
    <subcellularLocation>
        <location evidence="1">Cytoplasm</location>
    </subcellularLocation>
</comment>
<reference evidence="12 13" key="1">
    <citation type="submission" date="2019-02" db="EMBL/GenBank/DDBJ databases">
        <title>Genomic Encyclopedia of Type Strains, Phase IV (KMG-IV): sequencing the most valuable type-strain genomes for metagenomic binning, comparative biology and taxonomic classification.</title>
        <authorList>
            <person name="Goeker M."/>
        </authorList>
    </citation>
    <scope>NUCLEOTIDE SEQUENCE [LARGE SCALE GENOMIC DNA]</scope>
    <source>
        <strain evidence="12 13">DSM 101727</strain>
    </source>
</reference>
<evidence type="ECO:0000313" key="13">
    <source>
        <dbReference type="Proteomes" id="UP000294257"/>
    </source>
</evidence>
<accession>A0A4Q7KYZ3</accession>
<dbReference type="SMART" id="SM00480">
    <property type="entry name" value="POL3Bc"/>
    <property type="match status" value="1"/>
</dbReference>
<keyword evidence="13" id="KW-1185">Reference proteome</keyword>
<evidence type="ECO:0000259" key="10">
    <source>
        <dbReference type="Pfam" id="PF02767"/>
    </source>
</evidence>
<evidence type="ECO:0000256" key="8">
    <source>
        <dbReference type="ARBA" id="ARBA00023125"/>
    </source>
</evidence>
<dbReference type="GO" id="GO:0003677">
    <property type="term" value="F:DNA binding"/>
    <property type="evidence" value="ECO:0007669"/>
    <property type="project" value="UniProtKB-KW"/>
</dbReference>
<keyword evidence="7" id="KW-0239">DNA-directed DNA polymerase</keyword>
<gene>
    <name evidence="12" type="ORF">EV193_103613</name>
</gene>
<dbReference type="AlphaFoldDB" id="A0A4Q7KYZ3"/>
<name>A0A4Q7KYZ3_9PSEU</name>
<evidence type="ECO:0000256" key="1">
    <source>
        <dbReference type="ARBA" id="ARBA00004496"/>
    </source>
</evidence>
<dbReference type="GO" id="GO:0008408">
    <property type="term" value="F:3'-5' exonuclease activity"/>
    <property type="evidence" value="ECO:0007669"/>
    <property type="project" value="InterPro"/>
</dbReference>
<dbReference type="GO" id="GO:0005737">
    <property type="term" value="C:cytoplasm"/>
    <property type="evidence" value="ECO:0007669"/>
    <property type="project" value="UniProtKB-SubCell"/>
</dbReference>
<dbReference type="RefSeq" id="WP_130344221.1">
    <property type="nucleotide sequence ID" value="NZ_SGWQ01000003.1"/>
</dbReference>
<dbReference type="InterPro" id="IPR022634">
    <property type="entry name" value="DNA_polIII_beta_N"/>
</dbReference>
<evidence type="ECO:0000256" key="4">
    <source>
        <dbReference type="ARBA" id="ARBA00022679"/>
    </source>
</evidence>
<dbReference type="Gene3D" id="3.10.150.10">
    <property type="entry name" value="DNA Polymerase III, subunit A, domain 2"/>
    <property type="match status" value="3"/>
</dbReference>
<keyword evidence="8" id="KW-0238">DNA-binding</keyword>
<keyword evidence="5" id="KW-0548">Nucleotidyltransferase</keyword>
<evidence type="ECO:0000259" key="9">
    <source>
        <dbReference type="Pfam" id="PF00712"/>
    </source>
</evidence>
<comment type="caution">
    <text evidence="12">The sequence shown here is derived from an EMBL/GenBank/DDBJ whole genome shotgun (WGS) entry which is preliminary data.</text>
</comment>
<evidence type="ECO:0000313" key="12">
    <source>
        <dbReference type="EMBL" id="RZS41291.1"/>
    </source>
</evidence>
<dbReference type="PANTHER" id="PTHR30478">
    <property type="entry name" value="DNA POLYMERASE III SUBUNIT BETA"/>
    <property type="match status" value="1"/>
</dbReference>
<sequence length="373" mass="39149">MDVTATTAELAAAAADAVRLVPGRMIDPVLSGLLITADADGILYAATDRERSARVRAGATVHTEGRVLVPAKPLAETLRALEQPDVRLVVEGARLAIRAPGARFALPLLDADSHPGVPEPPAVAGEVDAVLFATALATVAATASRDDALPLFTGVRLRSDRVGDGERLALLATDRFRMAIASVPWTCRESGQGELDALIPASLLAEAAKQLPASGRVVLHADEDRIGLSWDGVTATTSLLDGAFLSESKVVMSEVDTTVELDADALAGAVRRVGLYTDPRGVLTVEIGENEVRLRGADATAGEAEESVKSTVDGGRTSPSFQARFLSDALRPFSGRRITLAIQPGMRATVITAVEPDEVDLRYVVMPMLPPKA</sequence>
<dbReference type="GO" id="GO:0006271">
    <property type="term" value="P:DNA strand elongation involved in DNA replication"/>
    <property type="evidence" value="ECO:0007669"/>
    <property type="project" value="TreeGrafter"/>
</dbReference>
<evidence type="ECO:0000259" key="11">
    <source>
        <dbReference type="Pfam" id="PF02768"/>
    </source>
</evidence>
<dbReference type="OrthoDB" id="4337829at2"/>
<dbReference type="Pfam" id="PF02768">
    <property type="entry name" value="DNA_pol3_beta_3"/>
    <property type="match status" value="1"/>
</dbReference>
<comment type="similarity">
    <text evidence="2">Belongs to the beta sliding clamp family.</text>
</comment>
<dbReference type="Pfam" id="PF02767">
    <property type="entry name" value="DNA_pol3_beta_2"/>
    <property type="match status" value="1"/>
</dbReference>
<dbReference type="Proteomes" id="UP000294257">
    <property type="component" value="Unassembled WGS sequence"/>
</dbReference>
<evidence type="ECO:0000256" key="7">
    <source>
        <dbReference type="ARBA" id="ARBA00022932"/>
    </source>
</evidence>
<evidence type="ECO:0000256" key="3">
    <source>
        <dbReference type="ARBA" id="ARBA00022490"/>
    </source>
</evidence>
<dbReference type="GO" id="GO:0003887">
    <property type="term" value="F:DNA-directed DNA polymerase activity"/>
    <property type="evidence" value="ECO:0007669"/>
    <property type="project" value="UniProtKB-KW"/>
</dbReference>
<dbReference type="Pfam" id="PF00712">
    <property type="entry name" value="DNA_pol3_beta"/>
    <property type="match status" value="1"/>
</dbReference>
<evidence type="ECO:0000256" key="2">
    <source>
        <dbReference type="ARBA" id="ARBA00010752"/>
    </source>
</evidence>
<dbReference type="PANTHER" id="PTHR30478:SF0">
    <property type="entry name" value="BETA SLIDING CLAMP"/>
    <property type="match status" value="1"/>
</dbReference>
<keyword evidence="4" id="KW-0808">Transferase</keyword>
<dbReference type="NCBIfam" id="TIGR00663">
    <property type="entry name" value="dnan"/>
    <property type="match status" value="1"/>
</dbReference>
<protein>
    <submittedName>
        <fullName evidence="12">DNA polymerase-3 subunit beta</fullName>
    </submittedName>
</protein>